<dbReference type="EMBL" id="PYGD01000001">
    <property type="protein sequence ID" value="PSK95066.1"/>
    <property type="molecule type" value="Genomic_DNA"/>
</dbReference>
<dbReference type="GO" id="GO:0008897">
    <property type="term" value="F:holo-[acyl-carrier-protein] synthase activity"/>
    <property type="evidence" value="ECO:0007669"/>
    <property type="project" value="InterPro"/>
</dbReference>
<dbReference type="InterPro" id="IPR008278">
    <property type="entry name" value="4-PPantetheinyl_Trfase_dom"/>
</dbReference>
<dbReference type="Gene3D" id="3.90.470.20">
    <property type="entry name" value="4'-phosphopantetheinyl transferase domain"/>
    <property type="match status" value="1"/>
</dbReference>
<dbReference type="GO" id="GO:0000287">
    <property type="term" value="F:magnesium ion binding"/>
    <property type="evidence" value="ECO:0007669"/>
    <property type="project" value="InterPro"/>
</dbReference>
<dbReference type="Pfam" id="PF01648">
    <property type="entry name" value="ACPS"/>
    <property type="match status" value="1"/>
</dbReference>
<comment type="caution">
    <text evidence="4">The sequence shown here is derived from an EMBL/GenBank/DDBJ whole genome shotgun (WGS) entry which is preliminary data.</text>
</comment>
<sequence length="203" mass="22893">MPIYNQWQNGGHTRAVIWKIEEPEDFFIGHTGLVSDRKSAIRRLEYLATRYLLGLSWPGFPIDQIAVSPLGKPFLPGTPLHFSISHSYPYVAVAIDTQQEVGIDIQVIQPKILRLQNKFLSPAEQAMCGDEPALITLAWAAKEAVFKRYGKGAVDFIRHMPITHMDIHAGQAELSMQFSRELPSMPVRLYGSLETDFAWSVTQ</sequence>
<dbReference type="PANTHER" id="PTHR12215">
    <property type="entry name" value="PHOSPHOPANTETHEINE TRANSFERASE"/>
    <property type="match status" value="1"/>
</dbReference>
<dbReference type="PANTHER" id="PTHR12215:SF10">
    <property type="entry name" value="L-AMINOADIPATE-SEMIALDEHYDE DEHYDROGENASE-PHOSPHOPANTETHEINYL TRANSFERASE"/>
    <property type="match status" value="1"/>
</dbReference>
<dbReference type="GO" id="GO:0019878">
    <property type="term" value="P:lysine biosynthetic process via aminoadipic acid"/>
    <property type="evidence" value="ECO:0007669"/>
    <property type="project" value="TreeGrafter"/>
</dbReference>
<feature type="domain" description="4'-phosphopantetheinyl transferase" evidence="3">
    <location>
        <begin position="101"/>
        <end position="177"/>
    </location>
</feature>
<proteinExistence type="inferred from homology"/>
<evidence type="ECO:0000313" key="4">
    <source>
        <dbReference type="EMBL" id="PSK95066.1"/>
    </source>
</evidence>
<dbReference type="RefSeq" id="WP_106521739.1">
    <property type="nucleotide sequence ID" value="NZ_PYGD01000001.1"/>
</dbReference>
<dbReference type="InterPro" id="IPR037143">
    <property type="entry name" value="4-PPantetheinyl_Trfase_dom_sf"/>
</dbReference>
<dbReference type="GO" id="GO:0005829">
    <property type="term" value="C:cytosol"/>
    <property type="evidence" value="ECO:0007669"/>
    <property type="project" value="TreeGrafter"/>
</dbReference>
<dbReference type="AlphaFoldDB" id="A0A2P8DCX7"/>
<keyword evidence="5" id="KW-1185">Reference proteome</keyword>
<dbReference type="Proteomes" id="UP000240572">
    <property type="component" value="Unassembled WGS sequence"/>
</dbReference>
<gene>
    <name evidence="4" type="ORF">B0I18_1011230</name>
</gene>
<dbReference type="OrthoDB" id="1190494at2"/>
<accession>A0A2P8DCX7</accession>
<evidence type="ECO:0000256" key="2">
    <source>
        <dbReference type="ARBA" id="ARBA00022679"/>
    </source>
</evidence>
<protein>
    <submittedName>
        <fullName evidence="4">4'-phosphopantetheinyl transferase superfamily protein</fullName>
    </submittedName>
</protein>
<name>A0A2P8DCX7_9BACT</name>
<dbReference type="InterPro" id="IPR050559">
    <property type="entry name" value="P-Pant_transferase_sf"/>
</dbReference>
<keyword evidence="2 4" id="KW-0808">Transferase</keyword>
<organism evidence="4 5">
    <name type="scientific">Taibaiella chishuiensis</name>
    <dbReference type="NCBI Taxonomy" id="1434707"/>
    <lineage>
        <taxon>Bacteria</taxon>
        <taxon>Pseudomonadati</taxon>
        <taxon>Bacteroidota</taxon>
        <taxon>Chitinophagia</taxon>
        <taxon>Chitinophagales</taxon>
        <taxon>Chitinophagaceae</taxon>
        <taxon>Taibaiella</taxon>
    </lineage>
</organism>
<dbReference type="SUPFAM" id="SSF56214">
    <property type="entry name" value="4'-phosphopantetheinyl transferase"/>
    <property type="match status" value="2"/>
</dbReference>
<comment type="similarity">
    <text evidence="1">Belongs to the P-Pant transferase superfamily. Gsp/Sfp/HetI/AcpT family.</text>
</comment>
<evidence type="ECO:0000313" key="5">
    <source>
        <dbReference type="Proteomes" id="UP000240572"/>
    </source>
</evidence>
<reference evidence="4 5" key="1">
    <citation type="submission" date="2018-03" db="EMBL/GenBank/DDBJ databases">
        <title>Genomic Encyclopedia of Type Strains, Phase III (KMG-III): the genomes of soil and plant-associated and newly described type strains.</title>
        <authorList>
            <person name="Whitman W."/>
        </authorList>
    </citation>
    <scope>NUCLEOTIDE SEQUENCE [LARGE SCALE GENOMIC DNA]</scope>
    <source>
        <strain evidence="4 5">CGMCC 1.12700</strain>
    </source>
</reference>
<evidence type="ECO:0000256" key="1">
    <source>
        <dbReference type="ARBA" id="ARBA00010990"/>
    </source>
</evidence>
<evidence type="ECO:0000259" key="3">
    <source>
        <dbReference type="Pfam" id="PF01648"/>
    </source>
</evidence>